<feature type="non-terminal residue" evidence="1">
    <location>
        <position position="1"/>
    </location>
</feature>
<feature type="non-terminal residue" evidence="1">
    <location>
        <position position="127"/>
    </location>
</feature>
<dbReference type="Pfam" id="PF09684">
    <property type="entry name" value="Tail_P2_I"/>
    <property type="match status" value="1"/>
</dbReference>
<reference evidence="1 2" key="1">
    <citation type="submission" date="2017-12" db="EMBL/GenBank/DDBJ databases">
        <authorList>
            <person name="Paulsen S."/>
            <person name="Gram L.K."/>
        </authorList>
    </citation>
    <scope>NUCLEOTIDE SEQUENCE [LARGE SCALE GENOMIC DNA]</scope>
    <source>
        <strain evidence="1 2">S2897</strain>
    </source>
</reference>
<organism evidence="1 2">
    <name type="scientific">Pseudoalteromonas ruthenica</name>
    <dbReference type="NCBI Taxonomy" id="151081"/>
    <lineage>
        <taxon>Bacteria</taxon>
        <taxon>Pseudomonadati</taxon>
        <taxon>Pseudomonadota</taxon>
        <taxon>Gammaproteobacteria</taxon>
        <taxon>Alteromonadales</taxon>
        <taxon>Pseudoalteromonadaceae</taxon>
        <taxon>Pseudoalteromonas</taxon>
    </lineage>
</organism>
<dbReference type="AlphaFoldDB" id="A0A5S3YZI2"/>
<accession>A0A5S3YZI2</accession>
<evidence type="ECO:0000313" key="1">
    <source>
        <dbReference type="EMBL" id="TMP84653.1"/>
    </source>
</evidence>
<dbReference type="InterPro" id="IPR006521">
    <property type="entry name" value="Tail_protein_I"/>
</dbReference>
<reference evidence="2" key="2">
    <citation type="submission" date="2019-06" db="EMBL/GenBank/DDBJ databases">
        <title>Co-occurence of chitin degradation, pigmentation and bioactivity in marine Pseudoalteromonas.</title>
        <authorList>
            <person name="Sonnenschein E.C."/>
            <person name="Bech P.K."/>
        </authorList>
    </citation>
    <scope>NUCLEOTIDE SEQUENCE [LARGE SCALE GENOMIC DNA]</scope>
    <source>
        <strain evidence="2">S2897</strain>
    </source>
</reference>
<proteinExistence type="predicted"/>
<evidence type="ECO:0000313" key="2">
    <source>
        <dbReference type="Proteomes" id="UP000305874"/>
    </source>
</evidence>
<name>A0A5S3YZI2_9GAMM</name>
<dbReference type="Proteomes" id="UP000305874">
    <property type="component" value="Unassembled WGS sequence"/>
</dbReference>
<sequence>PYSPNLRQTLQDGLAWQRIRGTPKSLEMALGWLDLPNVTIENTDSGRHHYTYQLDLGELPKGRTSNVTKLAQLSAPVSAKLTRLYNGYDVRNQTLSGQRAGFGHILSDHSGVLVKEHGKVLCKASFA</sequence>
<dbReference type="RefSeq" id="WP_249364425.1">
    <property type="nucleotide sequence ID" value="NZ_PNCG01000106.1"/>
</dbReference>
<dbReference type="EMBL" id="PNCG01000106">
    <property type="protein sequence ID" value="TMP84653.1"/>
    <property type="molecule type" value="Genomic_DNA"/>
</dbReference>
<gene>
    <name evidence="1" type="ORF">CWC05_19235</name>
</gene>
<protein>
    <submittedName>
        <fullName evidence="1">Phage tail protein</fullName>
    </submittedName>
</protein>
<comment type="caution">
    <text evidence="1">The sequence shown here is derived from an EMBL/GenBank/DDBJ whole genome shotgun (WGS) entry which is preliminary data.</text>
</comment>